<dbReference type="AlphaFoldDB" id="A0A2S0N007"/>
<dbReference type="RefSeq" id="WP_106446268.1">
    <property type="nucleotide sequence ID" value="NZ_CP027669.1"/>
</dbReference>
<protein>
    <submittedName>
        <fullName evidence="1">DUF1439 domain-containing protein</fullName>
    </submittedName>
</protein>
<keyword evidence="2" id="KW-1185">Reference proteome</keyword>
<accession>A0A2S0N007</accession>
<dbReference type="EMBL" id="CP027669">
    <property type="protein sequence ID" value="AVO41291.1"/>
    <property type="molecule type" value="Genomic_DNA"/>
</dbReference>
<name>A0A2S0N007_9BURK</name>
<evidence type="ECO:0000313" key="1">
    <source>
        <dbReference type="EMBL" id="AVO41291.1"/>
    </source>
</evidence>
<proteinExistence type="predicted"/>
<dbReference type="PROSITE" id="PS51318">
    <property type="entry name" value="TAT"/>
    <property type="match status" value="1"/>
</dbReference>
<gene>
    <name evidence="1" type="ORF">C6571_08305</name>
</gene>
<organism evidence="1 2">
    <name type="scientific">Simplicispira suum</name>
    <dbReference type="NCBI Taxonomy" id="2109915"/>
    <lineage>
        <taxon>Bacteria</taxon>
        <taxon>Pseudomonadati</taxon>
        <taxon>Pseudomonadota</taxon>
        <taxon>Betaproteobacteria</taxon>
        <taxon>Burkholderiales</taxon>
        <taxon>Comamonadaceae</taxon>
        <taxon>Simplicispira</taxon>
    </lineage>
</organism>
<evidence type="ECO:0000313" key="2">
    <source>
        <dbReference type="Proteomes" id="UP000239326"/>
    </source>
</evidence>
<dbReference type="KEGG" id="simp:C6571_08305"/>
<dbReference type="InterPro" id="IPR006311">
    <property type="entry name" value="TAT_signal"/>
</dbReference>
<dbReference type="OrthoDB" id="8895166at2"/>
<sequence length="204" mass="21735">MRPALRGPAGPSRRHWLLRAGAAAALALTAGLRPASAGLGISGYTVSLAQLLAMLSQRFPRRFPLAGLATLELLPPGLALRPEVNRLRARIPAVLSGPAIGAPREGVLESEFGLRYEANDRTLRAHDIAVHSLEIDGLEPAAAALLHAWAPRLARRALGEVVLHRLEEKDLALLDGLGLQPGAIAVTEQGLSIAFVRRSLNTQY</sequence>
<reference evidence="1 2" key="1">
    <citation type="submission" date="2018-03" db="EMBL/GenBank/DDBJ databases">
        <title>Genome sequencing of Simplicispira sp.</title>
        <authorList>
            <person name="Kim S.-J."/>
            <person name="Heo J."/>
            <person name="Kwon S.-W."/>
        </authorList>
    </citation>
    <scope>NUCLEOTIDE SEQUENCE [LARGE SCALE GENOMIC DNA]</scope>
    <source>
        <strain evidence="1 2">SC1-8</strain>
    </source>
</reference>
<dbReference type="Proteomes" id="UP000239326">
    <property type="component" value="Chromosome"/>
</dbReference>